<reference evidence="2 3" key="1">
    <citation type="submission" date="2024-01" db="EMBL/GenBank/DDBJ databases">
        <title>A draft genome for a cacao thread blight-causing isolate of Paramarasmius palmivorus.</title>
        <authorList>
            <person name="Baruah I.K."/>
            <person name="Bukari Y."/>
            <person name="Amoako-Attah I."/>
            <person name="Meinhardt L.W."/>
            <person name="Bailey B.A."/>
            <person name="Cohen S.P."/>
        </authorList>
    </citation>
    <scope>NUCLEOTIDE SEQUENCE [LARGE SCALE GENOMIC DNA]</scope>
    <source>
        <strain evidence="2 3">GH-12</strain>
    </source>
</reference>
<proteinExistence type="predicted"/>
<protein>
    <submittedName>
        <fullName evidence="2">Uncharacterized protein</fullName>
    </submittedName>
</protein>
<dbReference type="AlphaFoldDB" id="A0AAW0CQ75"/>
<evidence type="ECO:0000313" key="3">
    <source>
        <dbReference type="Proteomes" id="UP001383192"/>
    </source>
</evidence>
<organism evidence="2 3">
    <name type="scientific">Paramarasmius palmivorus</name>
    <dbReference type="NCBI Taxonomy" id="297713"/>
    <lineage>
        <taxon>Eukaryota</taxon>
        <taxon>Fungi</taxon>
        <taxon>Dikarya</taxon>
        <taxon>Basidiomycota</taxon>
        <taxon>Agaricomycotina</taxon>
        <taxon>Agaricomycetes</taxon>
        <taxon>Agaricomycetidae</taxon>
        <taxon>Agaricales</taxon>
        <taxon>Marasmiineae</taxon>
        <taxon>Marasmiaceae</taxon>
        <taxon>Paramarasmius</taxon>
    </lineage>
</organism>
<dbReference type="Proteomes" id="UP001383192">
    <property type="component" value="Unassembled WGS sequence"/>
</dbReference>
<evidence type="ECO:0000313" key="2">
    <source>
        <dbReference type="EMBL" id="KAK7040818.1"/>
    </source>
</evidence>
<sequence>MIRSKMTACKSVGGKLPQKRLNPHCAIQYQPDNDNSSDDSIEISDPVPIVDMQQDKMHRFVQDELQNPRSYCYYSRIKAEDAPNPFLSISGFGFVGIPMNEYLAQGIIPLCKPHTFEGGTPLQDVWELSSTEVKFNSPTWTNWIQNMVSSTLCRTLDIEANEALLEFDRLVLHGPGSSEEKEIRVTSRNDPTTIGFMQFILPSCHTSASEGISYSGQRTDVSLADPEGALTTIVGYYVGTTFEFKPVETGWRLALVYRIRRHNATQLLQIPNASSTAKIIHNLQPWIKTPLQHVPECLGFLLCSDYETSNLLSSDILQGIDKALYNQLEPAVEHLGCIILFARVTYTQQCDITVTIPYHGGVMTSDEICDLMCDVDADELEMDEDPEEHLDVDELFDQDGAELDRSLAELEKANLLGEDITDRDCDVNFEVQERNNGSLTHTWKATVLLIWRGETQPSDNAPSQPPVQAAKRRRIN</sequence>
<dbReference type="PANTHER" id="PTHR33099:SF13">
    <property type="entry name" value="F-BOX DOMAIN-CONTAINING PROTEIN-RELATED"/>
    <property type="match status" value="1"/>
</dbReference>
<evidence type="ECO:0000256" key="1">
    <source>
        <dbReference type="SAM" id="MobiDB-lite"/>
    </source>
</evidence>
<comment type="caution">
    <text evidence="2">The sequence shown here is derived from an EMBL/GenBank/DDBJ whole genome shotgun (WGS) entry which is preliminary data.</text>
</comment>
<accession>A0AAW0CQ75</accession>
<keyword evidence="3" id="KW-1185">Reference proteome</keyword>
<gene>
    <name evidence="2" type="ORF">VNI00_009414</name>
</gene>
<name>A0AAW0CQ75_9AGAR</name>
<feature type="region of interest" description="Disordered" evidence="1">
    <location>
        <begin position="455"/>
        <end position="476"/>
    </location>
</feature>
<dbReference type="EMBL" id="JAYKXP010000035">
    <property type="protein sequence ID" value="KAK7040818.1"/>
    <property type="molecule type" value="Genomic_DNA"/>
</dbReference>
<dbReference type="PANTHER" id="PTHR33099">
    <property type="entry name" value="FE2OG DIOXYGENASE DOMAIN-CONTAINING PROTEIN"/>
    <property type="match status" value="1"/>
</dbReference>